<evidence type="ECO:0008006" key="3">
    <source>
        <dbReference type="Google" id="ProtNLM"/>
    </source>
</evidence>
<name>A0ABQ6HDE7_9GAMM</name>
<sequence>MDRKNKITQILSLFLSILSFDVLSQEAKHQDKPKHKKVTTTAEEQTAIDKIDAIEDMVLKPVPSVKPLTELEVSPEVDDWMTQVHRNITDSVHQSVIWFDGFFSDDEVNELTPQSLARISTTWLPRARDWSEVKLRFKLKAKLPYFENKVDLIFSDNDDEDQLPLESEQTKRSFDDNDFTAAVRYIHKQNQKVFTDSRVGISGSALYVRTRHKRTYVFGEKHSFMFEPSAFYYTDDGLGARLLLEYDYQLNPDHLFRANYSIRGSESFSGIRWKHGAYYLRHISDKEASVFGVVVEGERNGDNGFLIENTTLSYRYRFNAIKKWLFFEIEPFVEWPEDVDYKTTPGVALKIEGYFASG</sequence>
<evidence type="ECO:0000313" key="1">
    <source>
        <dbReference type="EMBL" id="GLX86145.1"/>
    </source>
</evidence>
<accession>A0ABQ6HDE7</accession>
<dbReference type="EMBL" id="BSSV01000005">
    <property type="protein sequence ID" value="GLX86145.1"/>
    <property type="molecule type" value="Genomic_DNA"/>
</dbReference>
<gene>
    <name evidence="1" type="ORF">tloyanaT_23980</name>
</gene>
<dbReference type="RefSeq" id="WP_284298891.1">
    <property type="nucleotide sequence ID" value="NZ_BSSV01000005.1"/>
</dbReference>
<protein>
    <recommendedName>
        <fullName evidence="3">DUF3570 domain-containing protein</fullName>
    </recommendedName>
</protein>
<reference evidence="1 2" key="1">
    <citation type="submission" date="2023-03" db="EMBL/GenBank/DDBJ databases">
        <title>Thalassotalea loyana LMG 22536T draft genome sequence.</title>
        <authorList>
            <person name="Sawabe T."/>
        </authorList>
    </citation>
    <scope>NUCLEOTIDE SEQUENCE [LARGE SCALE GENOMIC DNA]</scope>
    <source>
        <strain evidence="1 2">LMG 22536</strain>
    </source>
</reference>
<dbReference type="Proteomes" id="UP001157134">
    <property type="component" value="Unassembled WGS sequence"/>
</dbReference>
<organism evidence="1 2">
    <name type="scientific">Thalassotalea loyana</name>
    <dbReference type="NCBI Taxonomy" id="280483"/>
    <lineage>
        <taxon>Bacteria</taxon>
        <taxon>Pseudomonadati</taxon>
        <taxon>Pseudomonadota</taxon>
        <taxon>Gammaproteobacteria</taxon>
        <taxon>Alteromonadales</taxon>
        <taxon>Colwelliaceae</taxon>
        <taxon>Thalassotalea</taxon>
    </lineage>
</organism>
<proteinExistence type="predicted"/>
<comment type="caution">
    <text evidence="1">The sequence shown here is derived from an EMBL/GenBank/DDBJ whole genome shotgun (WGS) entry which is preliminary data.</text>
</comment>
<evidence type="ECO:0000313" key="2">
    <source>
        <dbReference type="Proteomes" id="UP001157134"/>
    </source>
</evidence>
<keyword evidence="2" id="KW-1185">Reference proteome</keyword>